<evidence type="ECO:0000313" key="3">
    <source>
        <dbReference type="Proteomes" id="UP000030564"/>
    </source>
</evidence>
<feature type="chain" id="PRO_5002015459" evidence="1">
    <location>
        <begin position="20"/>
        <end position="228"/>
    </location>
</feature>
<comment type="caution">
    <text evidence="2">The sequence shown here is derived from an EMBL/GenBank/DDBJ whole genome shotgun (WGS) entry which is preliminary data.</text>
</comment>
<evidence type="ECO:0000313" key="2">
    <source>
        <dbReference type="EMBL" id="KHA74732.1"/>
    </source>
</evidence>
<name>A0A0A6DJ37_9PSED</name>
<dbReference type="OrthoDB" id="6853810at2"/>
<proteinExistence type="predicted"/>
<dbReference type="EMBL" id="JSFK01000001">
    <property type="protein sequence ID" value="KHA74732.1"/>
    <property type="molecule type" value="Genomic_DNA"/>
</dbReference>
<evidence type="ECO:0000256" key="1">
    <source>
        <dbReference type="SAM" id="SignalP"/>
    </source>
</evidence>
<dbReference type="Proteomes" id="UP000030564">
    <property type="component" value="Unassembled WGS sequence"/>
</dbReference>
<dbReference type="PATRIC" id="fig|587753.9.peg.42"/>
<protein>
    <submittedName>
        <fullName evidence="2">Uncharacterized protein</fullName>
    </submittedName>
</protein>
<reference evidence="2 3" key="1">
    <citation type="submission" date="2014-10" db="EMBL/GenBank/DDBJ databases">
        <title>Draft genome sequence of Pseudomonas chlororaphis EA105.</title>
        <authorList>
            <person name="McCully L.M."/>
            <person name="Bitzer A.S."/>
            <person name="Spence C."/>
            <person name="Bais H."/>
            <person name="Silby M.W."/>
        </authorList>
    </citation>
    <scope>NUCLEOTIDE SEQUENCE [LARGE SCALE GENOMIC DNA]</scope>
    <source>
        <strain evidence="2 3">EA105</strain>
    </source>
</reference>
<accession>A0A0A6DJ37</accession>
<sequence>MLNHVIPLFLAALAFGAQADVQIQVMPIPEDLKNLKPVAVAQSDVEAQKRLDRIDSIVQRFRLKKDEKFIYTGHYSSSLLLAPLVVVYKVYPEEVPLKVVMLNMQRGDARVYTVDVDDIRPYSSFTAGPLDGRIADDVLNPGASAARSKAYYKERYDTYQSSRIKLARKVVASDACETVTSVDLYNFNREVFTAFCGNGMTFSQTPAEIVSGQAIDPVLKTWMVKRPQ</sequence>
<organism evidence="2 3">
    <name type="scientific">Pseudomonas chlororaphis</name>
    <dbReference type="NCBI Taxonomy" id="587753"/>
    <lineage>
        <taxon>Bacteria</taxon>
        <taxon>Pseudomonadati</taxon>
        <taxon>Pseudomonadota</taxon>
        <taxon>Gammaproteobacteria</taxon>
        <taxon>Pseudomonadales</taxon>
        <taxon>Pseudomonadaceae</taxon>
        <taxon>Pseudomonas</taxon>
    </lineage>
</organism>
<gene>
    <name evidence="2" type="ORF">NZ35_00200</name>
</gene>
<feature type="signal peptide" evidence="1">
    <location>
        <begin position="1"/>
        <end position="19"/>
    </location>
</feature>
<keyword evidence="1" id="KW-0732">Signal</keyword>
<dbReference type="AlphaFoldDB" id="A0A0A6DJ37"/>